<accession>A0A0E9XTM4</accession>
<proteinExistence type="predicted"/>
<organism evidence="2">
    <name type="scientific">Anguilla anguilla</name>
    <name type="common">European freshwater eel</name>
    <name type="synonym">Muraena anguilla</name>
    <dbReference type="NCBI Taxonomy" id="7936"/>
    <lineage>
        <taxon>Eukaryota</taxon>
        <taxon>Metazoa</taxon>
        <taxon>Chordata</taxon>
        <taxon>Craniata</taxon>
        <taxon>Vertebrata</taxon>
        <taxon>Euteleostomi</taxon>
        <taxon>Actinopterygii</taxon>
        <taxon>Neopterygii</taxon>
        <taxon>Teleostei</taxon>
        <taxon>Anguilliformes</taxon>
        <taxon>Anguillidae</taxon>
        <taxon>Anguilla</taxon>
    </lineage>
</organism>
<reference evidence="2" key="1">
    <citation type="submission" date="2014-11" db="EMBL/GenBank/DDBJ databases">
        <authorList>
            <person name="Amaro Gonzalez C."/>
        </authorList>
    </citation>
    <scope>NUCLEOTIDE SEQUENCE</scope>
</reference>
<sequence>MLVVQPFLPLVYDLASCIVSIVLSVINVKFTLIYLFSNDILFLQPIEFNLNCFLTHLFLMFISYAQNFTINYCIYIYNLDSI</sequence>
<keyword evidence="1" id="KW-1133">Transmembrane helix</keyword>
<name>A0A0E9XTM4_ANGAN</name>
<keyword evidence="1" id="KW-0812">Transmembrane</keyword>
<dbReference type="AlphaFoldDB" id="A0A0E9XTM4"/>
<dbReference type="EMBL" id="GBXM01002563">
    <property type="protein sequence ID" value="JAI06015.1"/>
    <property type="molecule type" value="Transcribed_RNA"/>
</dbReference>
<keyword evidence="1" id="KW-0472">Membrane</keyword>
<feature type="transmembrane region" description="Helical" evidence="1">
    <location>
        <begin position="12"/>
        <end position="36"/>
    </location>
</feature>
<evidence type="ECO:0000313" key="2">
    <source>
        <dbReference type="EMBL" id="JAI06015.1"/>
    </source>
</evidence>
<protein>
    <submittedName>
        <fullName evidence="2">Uncharacterized protein</fullName>
    </submittedName>
</protein>
<evidence type="ECO:0000256" key="1">
    <source>
        <dbReference type="SAM" id="Phobius"/>
    </source>
</evidence>
<reference evidence="2" key="2">
    <citation type="journal article" date="2015" name="Fish Shellfish Immunol.">
        <title>Early steps in the European eel (Anguilla anguilla)-Vibrio vulnificus interaction in the gills: Role of the RtxA13 toxin.</title>
        <authorList>
            <person name="Callol A."/>
            <person name="Pajuelo D."/>
            <person name="Ebbesson L."/>
            <person name="Teles M."/>
            <person name="MacKenzie S."/>
            <person name="Amaro C."/>
        </authorList>
    </citation>
    <scope>NUCLEOTIDE SEQUENCE</scope>
</reference>